<feature type="region of interest" description="Disordered" evidence="1">
    <location>
        <begin position="1"/>
        <end position="38"/>
    </location>
</feature>
<dbReference type="EMBL" id="CP017560">
    <property type="protein sequence ID" value="AOV07473.1"/>
    <property type="molecule type" value="Genomic_DNA"/>
</dbReference>
<sequence>MFGCDMTNENPEDTNEGVNIDKEEGGISGNKEQSNPNDNESIMALNTGSTETVINKVEGMDVEVKVINYVIQPYDISYQLNETFDNPEVKQNQVIYSTQNDEYNITLEIHTNLENAISNLQESFIAEAYEEKGELESTPIEENDLKGEMQFFAYKIDEHVLVITYQYPVEAGDGMYPLLEALRNSIHVQKFFVIYVFGNLKFRWM</sequence>
<dbReference type="Proteomes" id="UP000185746">
    <property type="component" value="Chromosome"/>
</dbReference>
<evidence type="ECO:0000313" key="3">
    <source>
        <dbReference type="Proteomes" id="UP000185746"/>
    </source>
</evidence>
<evidence type="ECO:0000256" key="1">
    <source>
        <dbReference type="SAM" id="MobiDB-lite"/>
    </source>
</evidence>
<organism evidence="2 3">
    <name type="scientific">Sporosarcina ureilytica</name>
    <dbReference type="NCBI Taxonomy" id="298596"/>
    <lineage>
        <taxon>Bacteria</taxon>
        <taxon>Bacillati</taxon>
        <taxon>Bacillota</taxon>
        <taxon>Bacilli</taxon>
        <taxon>Bacillales</taxon>
        <taxon>Caryophanaceae</taxon>
        <taxon>Sporosarcina</taxon>
    </lineage>
</organism>
<protein>
    <submittedName>
        <fullName evidence="2">Uncharacterized protein</fullName>
    </submittedName>
</protein>
<evidence type="ECO:0000313" key="2">
    <source>
        <dbReference type="EMBL" id="AOV07473.1"/>
    </source>
</evidence>
<reference evidence="2 3" key="1">
    <citation type="submission" date="2016-09" db="EMBL/GenBank/DDBJ databases">
        <title>Complete genome sequence of the Lysinibacillus sphaericus LMG 22257, a specie of Bacillus with ureolytic activity that can effectively biodeposit calcium carbonate.</title>
        <authorList>
            <person name="Yan W."/>
        </authorList>
    </citation>
    <scope>NUCLEOTIDE SEQUENCE [LARGE SCALE GENOMIC DNA]</scope>
    <source>
        <strain evidence="2 3">LMG 22257</strain>
    </source>
</reference>
<dbReference type="AlphaFoldDB" id="A0A1D8JFK0"/>
<gene>
    <name evidence="2" type="ORF">BI350_07920</name>
</gene>
<accession>A0A1D8JFK0</accession>
<name>A0A1D8JFK0_9BACL</name>
<proteinExistence type="predicted"/>
<dbReference type="KEGG" id="surl:BI350_07920"/>
<keyword evidence="3" id="KW-1185">Reference proteome</keyword>